<comment type="caution">
    <text evidence="4">The sequence shown here is derived from an EMBL/GenBank/DDBJ whole genome shotgun (WGS) entry which is preliminary data.</text>
</comment>
<dbReference type="InterPro" id="IPR036188">
    <property type="entry name" value="FAD/NAD-bd_sf"/>
</dbReference>
<dbReference type="InterPro" id="IPR002938">
    <property type="entry name" value="FAD-bd"/>
</dbReference>
<dbReference type="Proteomes" id="UP000681340">
    <property type="component" value="Unassembled WGS sequence"/>
</dbReference>
<organism evidence="4 5">
    <name type="scientific">Actinoplanes auranticolor</name>
    <dbReference type="NCBI Taxonomy" id="47988"/>
    <lineage>
        <taxon>Bacteria</taxon>
        <taxon>Bacillati</taxon>
        <taxon>Actinomycetota</taxon>
        <taxon>Actinomycetes</taxon>
        <taxon>Micromonosporales</taxon>
        <taxon>Micromonosporaceae</taxon>
        <taxon>Actinoplanes</taxon>
    </lineage>
</organism>
<evidence type="ECO:0000256" key="1">
    <source>
        <dbReference type="ARBA" id="ARBA00023002"/>
    </source>
</evidence>
<feature type="domain" description="FAD-binding" evidence="3">
    <location>
        <begin position="6"/>
        <end position="315"/>
    </location>
</feature>
<name>A0A919S8K1_9ACTN</name>
<evidence type="ECO:0000313" key="5">
    <source>
        <dbReference type="Proteomes" id="UP000681340"/>
    </source>
</evidence>
<reference evidence="4" key="1">
    <citation type="submission" date="2021-03" db="EMBL/GenBank/DDBJ databases">
        <title>Whole genome shotgun sequence of Actinoplanes auranticolor NBRC 12245.</title>
        <authorList>
            <person name="Komaki H."/>
            <person name="Tamura T."/>
        </authorList>
    </citation>
    <scope>NUCLEOTIDE SEQUENCE</scope>
    <source>
        <strain evidence="4">NBRC 12245</strain>
    </source>
</reference>
<dbReference type="EMBL" id="BOQL01000021">
    <property type="protein sequence ID" value="GIM67002.1"/>
    <property type="molecule type" value="Genomic_DNA"/>
</dbReference>
<dbReference type="PANTHER" id="PTHR13789">
    <property type="entry name" value="MONOOXYGENASE"/>
    <property type="match status" value="1"/>
</dbReference>
<dbReference type="GO" id="GO:0004497">
    <property type="term" value="F:monooxygenase activity"/>
    <property type="evidence" value="ECO:0007669"/>
    <property type="project" value="UniProtKB-KW"/>
</dbReference>
<dbReference type="SUPFAM" id="SSF51905">
    <property type="entry name" value="FAD/NAD(P)-binding domain"/>
    <property type="match status" value="1"/>
</dbReference>
<keyword evidence="5" id="KW-1185">Reference proteome</keyword>
<keyword evidence="1" id="KW-0560">Oxidoreductase</keyword>
<evidence type="ECO:0000313" key="4">
    <source>
        <dbReference type="EMBL" id="GIM67002.1"/>
    </source>
</evidence>
<evidence type="ECO:0000259" key="3">
    <source>
        <dbReference type="Pfam" id="PF01494"/>
    </source>
</evidence>
<dbReference type="InterPro" id="IPR050493">
    <property type="entry name" value="FAD-dep_Monooxygenase_BioMet"/>
</dbReference>
<protein>
    <submittedName>
        <fullName evidence="4">Salicylate hydroxylase</fullName>
    </submittedName>
</protein>
<dbReference type="PANTHER" id="PTHR13789:SF309">
    <property type="entry name" value="PUTATIVE (AFU_ORTHOLOGUE AFUA_6G14510)-RELATED"/>
    <property type="match status" value="1"/>
</dbReference>
<dbReference type="RefSeq" id="WP_212988567.1">
    <property type="nucleotide sequence ID" value="NZ_BAABEA010000019.1"/>
</dbReference>
<evidence type="ECO:0000256" key="2">
    <source>
        <dbReference type="ARBA" id="ARBA00023033"/>
    </source>
</evidence>
<dbReference type="Pfam" id="PF01494">
    <property type="entry name" value="FAD_binding_3"/>
    <property type="match status" value="1"/>
</dbReference>
<proteinExistence type="predicted"/>
<dbReference type="AlphaFoldDB" id="A0A919S8K1"/>
<keyword evidence="2" id="KW-0503">Monooxygenase</keyword>
<dbReference type="Gene3D" id="3.50.50.60">
    <property type="entry name" value="FAD/NAD(P)-binding domain"/>
    <property type="match status" value="1"/>
</dbReference>
<dbReference type="SUPFAM" id="SSF54373">
    <property type="entry name" value="FAD-linked reductases, C-terminal domain"/>
    <property type="match status" value="1"/>
</dbReference>
<sequence length="384" mass="40211">MTTSRIAVVGAGIGGLTAAVALARRGIECEVHERSAAPGGSGGGIQLSPNAMAVLHRLGVGPAPADAVRPQARELRRWRDDSLIGRVELGPDAERRFGAPYLTVRRAALSRALLAAAGPGSVRFGSRCVGLREDGDGVLLRFADGSQRRAGTVIGADGLHSIVRGAVHQDAVRYSGHTVYRAVLPAERAGRLASPPRVVVWLGPGRHCVTYPVDGGRSLNLVATAPEPAPPTAVREVAGSDLLAAYSGWHPVVRGLLAVAGRLDHHGLFDRPALPSWHRGRVVLLGDAAHPMLPFIAQGAAQAIEDADVLAAHLDEPGGPARYEAARRGRVEQVCAVARAGLRDLHLPDGPEQRARDAALAATDLSTFDWLYAGGHDPAARAAR</sequence>
<accession>A0A919S8K1</accession>
<gene>
    <name evidence="4" type="ORF">Aau02nite_25480</name>
</gene>
<dbReference type="PRINTS" id="PR00420">
    <property type="entry name" value="RNGMNOXGNASE"/>
</dbReference>
<dbReference type="GO" id="GO:0071949">
    <property type="term" value="F:FAD binding"/>
    <property type="evidence" value="ECO:0007669"/>
    <property type="project" value="InterPro"/>
</dbReference>